<dbReference type="AlphaFoldDB" id="A0A174AD53"/>
<protein>
    <submittedName>
        <fullName evidence="2">Uncharacterized conserved protein, contains FHA domain</fullName>
    </submittedName>
</protein>
<dbReference type="CDD" id="cd00060">
    <property type="entry name" value="FHA"/>
    <property type="match status" value="1"/>
</dbReference>
<evidence type="ECO:0000313" key="3">
    <source>
        <dbReference type="Proteomes" id="UP000095439"/>
    </source>
</evidence>
<evidence type="ECO:0000259" key="1">
    <source>
        <dbReference type="PROSITE" id="PS50006"/>
    </source>
</evidence>
<dbReference type="Pfam" id="PF00498">
    <property type="entry name" value="FHA"/>
    <property type="match status" value="1"/>
</dbReference>
<dbReference type="EMBL" id="CYYY01000006">
    <property type="protein sequence ID" value="CUN86561.1"/>
    <property type="molecule type" value="Genomic_DNA"/>
</dbReference>
<name>A0A174AD53_9FIRM</name>
<dbReference type="PROSITE" id="PS50006">
    <property type="entry name" value="FHA_DOMAIN"/>
    <property type="match status" value="1"/>
</dbReference>
<dbReference type="Gene3D" id="2.60.200.20">
    <property type="match status" value="1"/>
</dbReference>
<dbReference type="InterPro" id="IPR000253">
    <property type="entry name" value="FHA_dom"/>
</dbReference>
<sequence length="162" mass="18855">MGELLLGWKDKSEVYIPPIKKQGFTEDVILRNINLPEEENLIPDLEENADIDEDATVFAPFKVRCLILERVKTGKQIKVDSGEFTIGKQTENDYVIKDNPMISRKHARIYQRDCNFWLEDLNSLNHTFVNDKVISEPVKLIPGMKFRLSLDEEFKVIEIMEN</sequence>
<gene>
    <name evidence="2" type="ORF">ERS852423_01649</name>
</gene>
<reference evidence="2 3" key="1">
    <citation type="submission" date="2015-09" db="EMBL/GenBank/DDBJ databases">
        <authorList>
            <consortium name="Pathogen Informatics"/>
        </authorList>
    </citation>
    <scope>NUCLEOTIDE SEQUENCE [LARGE SCALE GENOMIC DNA]</scope>
    <source>
        <strain evidence="2 3">2789STDY5608866</strain>
    </source>
</reference>
<feature type="domain" description="FHA" evidence="1">
    <location>
        <begin position="84"/>
        <end position="134"/>
    </location>
</feature>
<accession>A0A174AD53</accession>
<dbReference type="RefSeq" id="WP_055181594.1">
    <property type="nucleotide sequence ID" value="NZ_CABIWY010000006.1"/>
</dbReference>
<dbReference type="SMART" id="SM00240">
    <property type="entry name" value="FHA"/>
    <property type="match status" value="1"/>
</dbReference>
<dbReference type="SUPFAM" id="SSF49879">
    <property type="entry name" value="SMAD/FHA domain"/>
    <property type="match status" value="1"/>
</dbReference>
<organism evidence="2 3">
    <name type="scientific">Dorea longicatena</name>
    <dbReference type="NCBI Taxonomy" id="88431"/>
    <lineage>
        <taxon>Bacteria</taxon>
        <taxon>Bacillati</taxon>
        <taxon>Bacillota</taxon>
        <taxon>Clostridia</taxon>
        <taxon>Lachnospirales</taxon>
        <taxon>Lachnospiraceae</taxon>
        <taxon>Dorea</taxon>
    </lineage>
</organism>
<dbReference type="Proteomes" id="UP000095439">
    <property type="component" value="Unassembled WGS sequence"/>
</dbReference>
<proteinExistence type="predicted"/>
<dbReference type="InterPro" id="IPR008984">
    <property type="entry name" value="SMAD_FHA_dom_sf"/>
</dbReference>
<evidence type="ECO:0000313" key="2">
    <source>
        <dbReference type="EMBL" id="CUN86561.1"/>
    </source>
</evidence>